<dbReference type="Proteomes" id="UP000026960">
    <property type="component" value="Chromosome 9"/>
</dbReference>
<dbReference type="Gramene" id="OBART09G20160.1">
    <property type="protein sequence ID" value="OBART09G20160.1"/>
    <property type="gene ID" value="OBART09G20160"/>
</dbReference>
<feature type="compositionally biased region" description="Low complexity" evidence="1">
    <location>
        <begin position="21"/>
        <end position="35"/>
    </location>
</feature>
<keyword evidence="3" id="KW-1185">Reference proteome</keyword>
<feature type="compositionally biased region" description="Low complexity" evidence="1">
    <location>
        <begin position="90"/>
        <end position="116"/>
    </location>
</feature>
<reference evidence="2" key="1">
    <citation type="journal article" date="2009" name="Rice">
        <title>De Novo Next Generation Sequencing of Plant Genomes.</title>
        <authorList>
            <person name="Rounsley S."/>
            <person name="Marri P.R."/>
            <person name="Yu Y."/>
            <person name="He R."/>
            <person name="Sisneros N."/>
            <person name="Goicoechea J.L."/>
            <person name="Lee S.J."/>
            <person name="Angelova A."/>
            <person name="Kudrna D."/>
            <person name="Luo M."/>
            <person name="Affourtit J."/>
            <person name="Desany B."/>
            <person name="Knight J."/>
            <person name="Niazi F."/>
            <person name="Egholm M."/>
            <person name="Wing R.A."/>
        </authorList>
    </citation>
    <scope>NUCLEOTIDE SEQUENCE [LARGE SCALE GENOMIC DNA]</scope>
    <source>
        <strain evidence="2">cv. IRGC 105608</strain>
    </source>
</reference>
<reference evidence="2" key="2">
    <citation type="submission" date="2015-03" db="UniProtKB">
        <authorList>
            <consortium name="EnsemblPlants"/>
        </authorList>
    </citation>
    <scope>IDENTIFICATION</scope>
</reference>
<dbReference type="HOGENOM" id="CLU_2100656_0_0_1"/>
<proteinExistence type="predicted"/>
<evidence type="ECO:0000256" key="1">
    <source>
        <dbReference type="SAM" id="MobiDB-lite"/>
    </source>
</evidence>
<name>A0A0D3HA86_9ORYZ</name>
<feature type="region of interest" description="Disordered" evidence="1">
    <location>
        <begin position="75"/>
        <end position="116"/>
    </location>
</feature>
<feature type="region of interest" description="Disordered" evidence="1">
    <location>
        <begin position="12"/>
        <end position="54"/>
    </location>
</feature>
<dbReference type="AlphaFoldDB" id="A0A0D3HA86"/>
<dbReference type="PaxDb" id="65489-OBART09G20160.1"/>
<feature type="compositionally biased region" description="Basic and acidic residues" evidence="1">
    <location>
        <begin position="43"/>
        <end position="54"/>
    </location>
</feature>
<accession>A0A0D3HA86</accession>
<evidence type="ECO:0000313" key="3">
    <source>
        <dbReference type="Proteomes" id="UP000026960"/>
    </source>
</evidence>
<evidence type="ECO:0000313" key="2">
    <source>
        <dbReference type="EnsemblPlants" id="OBART09G20160.1"/>
    </source>
</evidence>
<organism evidence="2">
    <name type="scientific">Oryza barthii</name>
    <dbReference type="NCBI Taxonomy" id="65489"/>
    <lineage>
        <taxon>Eukaryota</taxon>
        <taxon>Viridiplantae</taxon>
        <taxon>Streptophyta</taxon>
        <taxon>Embryophyta</taxon>
        <taxon>Tracheophyta</taxon>
        <taxon>Spermatophyta</taxon>
        <taxon>Magnoliopsida</taxon>
        <taxon>Liliopsida</taxon>
        <taxon>Poales</taxon>
        <taxon>Poaceae</taxon>
        <taxon>BOP clade</taxon>
        <taxon>Oryzoideae</taxon>
        <taxon>Oryzeae</taxon>
        <taxon>Oryzinae</taxon>
        <taxon>Oryza</taxon>
    </lineage>
</organism>
<sequence length="116" mass="12460">MVSFTFLLEADGALRPPPPLSLSSPSASPSSSPASEPLFAGDLEARNPNKYTSREPARLCRLPLSWVLACLVGSKQRPNRRDLPPPIPWTARAAAGSRRPTGRRSPTSNTSIPAEE</sequence>
<dbReference type="EnsemblPlants" id="OBART09G20160.1">
    <property type="protein sequence ID" value="OBART09G20160.1"/>
    <property type="gene ID" value="OBART09G20160"/>
</dbReference>
<protein>
    <submittedName>
        <fullName evidence="2">Uncharacterized protein</fullName>
    </submittedName>
</protein>